<evidence type="ECO:0000313" key="2">
    <source>
        <dbReference type="EMBL" id="MBL0720205.1"/>
    </source>
</evidence>
<name>A0A9X0XE03_9BURK</name>
<gene>
    <name evidence="2" type="ORF">JI742_09915</name>
</gene>
<organism evidence="2 3">
    <name type="scientific">Aquariibacter lacus</name>
    <dbReference type="NCBI Taxonomy" id="2801332"/>
    <lineage>
        <taxon>Bacteria</taxon>
        <taxon>Pseudomonadati</taxon>
        <taxon>Pseudomonadota</taxon>
        <taxon>Betaproteobacteria</taxon>
        <taxon>Burkholderiales</taxon>
        <taxon>Sphaerotilaceae</taxon>
        <taxon>Aquariibacter</taxon>
    </lineage>
</organism>
<reference evidence="2 3" key="1">
    <citation type="submission" date="2021-01" db="EMBL/GenBank/DDBJ databases">
        <title>Piscinibacter sp. Jin2 Genome sequencing and assembly.</title>
        <authorList>
            <person name="Kim I."/>
        </authorList>
    </citation>
    <scope>NUCLEOTIDE SEQUENCE [LARGE SCALE GENOMIC DNA]</scope>
    <source>
        <strain evidence="2 3">Jin2</strain>
    </source>
</reference>
<keyword evidence="3" id="KW-1185">Reference proteome</keyword>
<evidence type="ECO:0000313" key="3">
    <source>
        <dbReference type="Proteomes" id="UP000643207"/>
    </source>
</evidence>
<feature type="region of interest" description="Disordered" evidence="1">
    <location>
        <begin position="120"/>
        <end position="219"/>
    </location>
</feature>
<dbReference type="Proteomes" id="UP000643207">
    <property type="component" value="Unassembled WGS sequence"/>
</dbReference>
<protein>
    <submittedName>
        <fullName evidence="2">Uncharacterized protein</fullName>
    </submittedName>
</protein>
<evidence type="ECO:0000256" key="1">
    <source>
        <dbReference type="SAM" id="MobiDB-lite"/>
    </source>
</evidence>
<proteinExistence type="predicted"/>
<dbReference type="AlphaFoldDB" id="A0A9X0XE03"/>
<dbReference type="RefSeq" id="WP_201826078.1">
    <property type="nucleotide sequence ID" value="NZ_JAERRA010000001.1"/>
</dbReference>
<accession>A0A9X0XE03</accession>
<comment type="caution">
    <text evidence="2">The sequence shown here is derived from an EMBL/GenBank/DDBJ whole genome shotgun (WGS) entry which is preliminary data.</text>
</comment>
<feature type="compositionally biased region" description="Low complexity" evidence="1">
    <location>
        <begin position="201"/>
        <end position="219"/>
    </location>
</feature>
<sequence length="281" mass="29557">MMGAPTTRDRLERAPDFVMVGGGELQRQRGLSLLARVLLLELLAIADHATGAVRTSYMALEVVCGVDPAANGRTRDDVTRRRLRDALDELEAKALVRRDAVRNEKTGALFLRLPGRAGLSAPKGEEGRVSAGCGQPKIRVPTSTYQRRHRRSGQGLGQVAQEPSSLTAKHVLGGSYPQGSATARADRPAEEQLGQAPPRGPGLAAAPPRPPAAVSRPARAVWQTQAALEGGGLPRAELPAPDGGAPRVLGELLGLDPPPDGARRVADLLAALEARGLPRPS</sequence>
<dbReference type="EMBL" id="JAERRA010000001">
    <property type="protein sequence ID" value="MBL0720205.1"/>
    <property type="molecule type" value="Genomic_DNA"/>
</dbReference>